<feature type="region of interest" description="Disordered" evidence="1">
    <location>
        <begin position="694"/>
        <end position="732"/>
    </location>
</feature>
<evidence type="ECO:0000313" key="4">
    <source>
        <dbReference type="EMBL" id="KAK3763756.1"/>
    </source>
</evidence>
<keyword evidence="2" id="KW-1133">Transmembrane helix</keyword>
<dbReference type="EMBL" id="JAWDGP010004501">
    <property type="protein sequence ID" value="KAK3763756.1"/>
    <property type="molecule type" value="Genomic_DNA"/>
</dbReference>
<evidence type="ECO:0000313" key="5">
    <source>
        <dbReference type="Proteomes" id="UP001283361"/>
    </source>
</evidence>
<feature type="transmembrane region" description="Helical" evidence="2">
    <location>
        <begin position="667"/>
        <end position="686"/>
    </location>
</feature>
<evidence type="ECO:0000256" key="2">
    <source>
        <dbReference type="SAM" id="Phobius"/>
    </source>
</evidence>
<evidence type="ECO:0000256" key="3">
    <source>
        <dbReference type="SAM" id="SignalP"/>
    </source>
</evidence>
<name>A0AAE1DAV8_9GAST</name>
<dbReference type="Proteomes" id="UP001283361">
    <property type="component" value="Unassembled WGS sequence"/>
</dbReference>
<gene>
    <name evidence="4" type="ORF">RRG08_065720</name>
</gene>
<dbReference type="AlphaFoldDB" id="A0AAE1DAV8"/>
<keyword evidence="5" id="KW-1185">Reference proteome</keyword>
<evidence type="ECO:0008006" key="6">
    <source>
        <dbReference type="Google" id="ProtNLM"/>
    </source>
</evidence>
<reference evidence="4" key="1">
    <citation type="journal article" date="2023" name="G3 (Bethesda)">
        <title>A reference genome for the long-term kleptoplast-retaining sea slug Elysia crispata morphotype clarki.</title>
        <authorList>
            <person name="Eastman K.E."/>
            <person name="Pendleton A.L."/>
            <person name="Shaikh M.A."/>
            <person name="Suttiyut T."/>
            <person name="Ogas R."/>
            <person name="Tomko P."/>
            <person name="Gavelis G."/>
            <person name="Widhalm J.R."/>
            <person name="Wisecaver J.H."/>
        </authorList>
    </citation>
    <scope>NUCLEOTIDE SEQUENCE</scope>
    <source>
        <strain evidence="4">ECLA1</strain>
    </source>
</reference>
<evidence type="ECO:0000256" key="1">
    <source>
        <dbReference type="SAM" id="MobiDB-lite"/>
    </source>
</evidence>
<organism evidence="4 5">
    <name type="scientific">Elysia crispata</name>
    <name type="common">lettuce slug</name>
    <dbReference type="NCBI Taxonomy" id="231223"/>
    <lineage>
        <taxon>Eukaryota</taxon>
        <taxon>Metazoa</taxon>
        <taxon>Spiralia</taxon>
        <taxon>Lophotrochozoa</taxon>
        <taxon>Mollusca</taxon>
        <taxon>Gastropoda</taxon>
        <taxon>Heterobranchia</taxon>
        <taxon>Euthyneura</taxon>
        <taxon>Panpulmonata</taxon>
        <taxon>Sacoglossa</taxon>
        <taxon>Placobranchoidea</taxon>
        <taxon>Plakobranchidae</taxon>
        <taxon>Elysia</taxon>
    </lineage>
</organism>
<keyword evidence="3" id="KW-0732">Signal</keyword>
<keyword evidence="2" id="KW-0472">Membrane</keyword>
<protein>
    <recommendedName>
        <fullName evidence="6">C-type lectin domain-containing protein</fullName>
    </recommendedName>
</protein>
<sequence length="732" mass="82505">MPIGIGASWVIILPFLFGIHQVHNGVALAQVPSGCFPPEYICREPFWVLKRRTHVSCVLPTRQELFQPKADALCKRNNSHLIRIEKTNNQDLQLLGGLLDQFHIRGFWVEATVRGQKAPTSARMCHAFMQTKRVEEQPCRSLLLEALCEKDAVLRDPKQPLVKLVRSMGQGTQLYDGTDVTFSCDVKRDRAENLSLAFGRPFYRLSAPPNEVITDIVDQLSPTNQKCGVVTLVTFTHTVDKSLGSVHFFCFLVGPTQNCQLATTTDTCTTEGPFGIIDPPEKPEITMFPSKAPDIVFEGKILKAECHTHVDVGSKIEWATYVDSHLTHLHITDPHVDLITVVSNPAWLSTLTIDTAGRQWAGKVVELACYSRSDSINKCEQSHYWCQTASVKIRHGALTPYLRIYYDRPPDVTFVGHTLEARCTAYKALKLQWLKLEQSYSGFDMTYIQDNLHTQRGHDDPIYEVTHKKYGAANEYEVTVLKIYDIPADFDEISIGCFAPITAVSGTFKCEQIPDCVHSAPIRVLDGPKRPILTVPYDRLPYYMFVGSTLLAQCDAHIGDGGTVVLLIHINNTFIINSNSKLGVTIIPAGAAHGGYQTTLLRIDNISATFNGMEIACFSYDINIYPKKHMVCHEWDDYCVVTDPLRVIYQTEIKFTFGQDSILKYPFIWIGWMLVVCFVHFFAWYGHVHFGSTSASDSYQDSDDYSKPHRPWRPPFKGRPKVTINLRDENSG</sequence>
<feature type="compositionally biased region" description="Basic residues" evidence="1">
    <location>
        <begin position="708"/>
        <end position="720"/>
    </location>
</feature>
<proteinExistence type="predicted"/>
<feature type="chain" id="PRO_5042290515" description="C-type lectin domain-containing protein" evidence="3">
    <location>
        <begin position="25"/>
        <end position="732"/>
    </location>
</feature>
<feature type="signal peptide" evidence="3">
    <location>
        <begin position="1"/>
        <end position="24"/>
    </location>
</feature>
<accession>A0AAE1DAV8</accession>
<keyword evidence="2" id="KW-0812">Transmembrane</keyword>
<comment type="caution">
    <text evidence="4">The sequence shown here is derived from an EMBL/GenBank/DDBJ whole genome shotgun (WGS) entry which is preliminary data.</text>
</comment>